<gene>
    <name evidence="1" type="ORF">EZS28_013049</name>
</gene>
<dbReference type="AlphaFoldDB" id="A0A5J4W939"/>
<proteinExistence type="predicted"/>
<organism evidence="1 2">
    <name type="scientific">Streblomastix strix</name>
    <dbReference type="NCBI Taxonomy" id="222440"/>
    <lineage>
        <taxon>Eukaryota</taxon>
        <taxon>Metamonada</taxon>
        <taxon>Preaxostyla</taxon>
        <taxon>Oxymonadida</taxon>
        <taxon>Streblomastigidae</taxon>
        <taxon>Streblomastix</taxon>
    </lineage>
</organism>
<comment type="caution">
    <text evidence="1">The sequence shown here is derived from an EMBL/GenBank/DDBJ whole genome shotgun (WGS) entry which is preliminary data.</text>
</comment>
<accession>A0A5J4W939</accession>
<evidence type="ECO:0000313" key="1">
    <source>
        <dbReference type="EMBL" id="KAA6391424.1"/>
    </source>
</evidence>
<reference evidence="1 2" key="1">
    <citation type="submission" date="2019-03" db="EMBL/GenBank/DDBJ databases">
        <title>Single cell metagenomics reveals metabolic interactions within the superorganism composed of flagellate Streblomastix strix and complex community of Bacteroidetes bacteria on its surface.</title>
        <authorList>
            <person name="Treitli S.C."/>
            <person name="Kolisko M."/>
            <person name="Husnik F."/>
            <person name="Keeling P."/>
            <person name="Hampl V."/>
        </authorList>
    </citation>
    <scope>NUCLEOTIDE SEQUENCE [LARGE SCALE GENOMIC DNA]</scope>
    <source>
        <strain evidence="1">ST1C</strain>
    </source>
</reference>
<dbReference type="Proteomes" id="UP000324800">
    <property type="component" value="Unassembled WGS sequence"/>
</dbReference>
<evidence type="ECO:0000313" key="2">
    <source>
        <dbReference type="Proteomes" id="UP000324800"/>
    </source>
</evidence>
<protein>
    <submittedName>
        <fullName evidence="1">Uncharacterized protein</fullName>
    </submittedName>
</protein>
<dbReference type="EMBL" id="SNRW01002889">
    <property type="protein sequence ID" value="KAA6391424.1"/>
    <property type="molecule type" value="Genomic_DNA"/>
</dbReference>
<name>A0A5J4W939_9EUKA</name>
<sequence length="110" mass="12429">MSEVLRQASIHPQSFQLNKQEFFDQLVSQLTSVGQRYFRAPLGARGNTTCSMAQSCQVNWLITIPGNRLSLQINQTALPANIDTEALARSIVNFNRQDDPQADWTRTMQC</sequence>